<dbReference type="InterPro" id="IPR005693">
    <property type="entry name" value="Mce"/>
</dbReference>
<dbReference type="InterPro" id="IPR052336">
    <property type="entry name" value="MlaD_Phospholipid_Transporter"/>
</dbReference>
<dbReference type="InterPro" id="IPR003399">
    <property type="entry name" value="Mce/MlaD"/>
</dbReference>
<feature type="compositionally biased region" description="Basic residues" evidence="1">
    <location>
        <begin position="561"/>
        <end position="570"/>
    </location>
</feature>
<feature type="compositionally biased region" description="Basic and acidic residues" evidence="1">
    <location>
        <begin position="537"/>
        <end position="549"/>
    </location>
</feature>
<feature type="domain" description="Mce/MlaD" evidence="2">
    <location>
        <begin position="47"/>
        <end position="120"/>
    </location>
</feature>
<evidence type="ECO:0000256" key="1">
    <source>
        <dbReference type="SAM" id="MobiDB-lite"/>
    </source>
</evidence>
<dbReference type="PROSITE" id="PS51257">
    <property type="entry name" value="PROKAR_LIPOPROTEIN"/>
    <property type="match status" value="1"/>
</dbReference>
<feature type="domain" description="Mammalian cell entry C-terminal" evidence="3">
    <location>
        <begin position="127"/>
        <end position="294"/>
    </location>
</feature>
<evidence type="ECO:0000313" key="5">
    <source>
        <dbReference type="Proteomes" id="UP000001574"/>
    </source>
</evidence>
<feature type="region of interest" description="Disordered" evidence="1">
    <location>
        <begin position="358"/>
        <end position="596"/>
    </location>
</feature>
<sequence length="596" mass="64926">MGALRVIRRRSWQGLTLLVAAMVLTSCGWKGISNVSIPGGPGSGPNSYNIYVQVPDTLAINGNSKVMVADVFVGSIKAIQLKNWIATLTLGINKNVKLPKNATAKIGQTSLLGSQHVELAAPPNPSPELLKDGDTIPLKNSSSYPTTEQTLASLSLILRGGGIPNLEVLQNEVYNIFNGRGEAIRALLGKLDTFTNQLNQQRDDITHAIDSTNRLLTYVGGRADVVDRLLTDVPPLIKHFADTKQLLINAVDSVGRLSQAADQYLSEARGPLHTDLQALQCPLKELGKASPYLIGALKLILTQPFDIDTVPKIFRGDYINISLTLDLTYSAVDNAFLTGTGLSGALRALEQSYGRDPETMIPDVRYTPNPNDAPGGPLVERGDRNCDSLRPTPTGRLRDPDRHLAARARHLLPADPELGGDRPVHAQGRAAGVGRPVPDGQRHLSRHHHRQGHRRRAHRARRRGDHEHRQPLQDPDRRGGQRALGVGGRRAVPGPGVERKPGQVPVVRADHHQGHGAGRDRAGPGHREPRAGGAAQGEDRPVARRDGAVRRRVGPQPAAAGRRHPGHRRRLQEPDHRRQRHHRALRAGDRQPGQIR</sequence>
<evidence type="ECO:0000259" key="2">
    <source>
        <dbReference type="Pfam" id="PF02470"/>
    </source>
</evidence>
<dbReference type="GO" id="GO:0005576">
    <property type="term" value="C:extracellular region"/>
    <property type="evidence" value="ECO:0007669"/>
    <property type="project" value="TreeGrafter"/>
</dbReference>
<dbReference type="PANTHER" id="PTHR33371:SF15">
    <property type="entry name" value="LIPOPROTEIN LPRN"/>
    <property type="match status" value="1"/>
</dbReference>
<dbReference type="HOGENOM" id="CLU_457713_0_0_11"/>
<evidence type="ECO:0000313" key="4">
    <source>
        <dbReference type="EMBL" id="ABK69166.1"/>
    </source>
</evidence>
<dbReference type="Pfam" id="PF11887">
    <property type="entry name" value="Mce4_CUP1"/>
    <property type="match status" value="1"/>
</dbReference>
<proteinExistence type="predicted"/>
<feature type="compositionally biased region" description="Basic residues" evidence="1">
    <location>
        <begin position="443"/>
        <end position="463"/>
    </location>
</feature>
<dbReference type="AlphaFoldDB" id="A0A0H3A3C5"/>
<name>A0A0H3A3C5_MYCA1</name>
<feature type="compositionally biased region" description="Basic and acidic residues" evidence="1">
    <location>
        <begin position="464"/>
        <end position="479"/>
    </location>
</feature>
<accession>A0A0H3A3C5</accession>
<feature type="compositionally biased region" description="Low complexity" evidence="1">
    <location>
        <begin position="481"/>
        <end position="496"/>
    </location>
</feature>
<dbReference type="Proteomes" id="UP000001574">
    <property type="component" value="Chromosome"/>
</dbReference>
<dbReference type="Pfam" id="PF02470">
    <property type="entry name" value="MlaD"/>
    <property type="match status" value="1"/>
</dbReference>
<dbReference type="NCBIfam" id="TIGR00996">
    <property type="entry name" value="Mtu_fam_mce"/>
    <property type="match status" value="1"/>
</dbReference>
<gene>
    <name evidence="4" type="ordered locus">MAV_5011</name>
</gene>
<dbReference type="PANTHER" id="PTHR33371">
    <property type="entry name" value="INTERMEMBRANE PHOSPHOLIPID TRANSPORT SYSTEM BINDING PROTEIN MLAD-RELATED"/>
    <property type="match status" value="1"/>
</dbReference>
<protein>
    <submittedName>
        <fullName evidence="4">Virulence factor Mce family protein</fullName>
    </submittedName>
</protein>
<dbReference type="EMBL" id="CP000479">
    <property type="protein sequence ID" value="ABK69166.1"/>
    <property type="molecule type" value="Genomic_DNA"/>
</dbReference>
<evidence type="ECO:0000259" key="3">
    <source>
        <dbReference type="Pfam" id="PF11887"/>
    </source>
</evidence>
<dbReference type="InterPro" id="IPR024516">
    <property type="entry name" value="Mce_C"/>
</dbReference>
<organism evidence="4 5">
    <name type="scientific">Mycobacterium avium (strain 104)</name>
    <dbReference type="NCBI Taxonomy" id="243243"/>
    <lineage>
        <taxon>Bacteria</taxon>
        <taxon>Bacillati</taxon>
        <taxon>Actinomycetota</taxon>
        <taxon>Actinomycetes</taxon>
        <taxon>Mycobacteriales</taxon>
        <taxon>Mycobacteriaceae</taxon>
        <taxon>Mycobacterium</taxon>
        <taxon>Mycobacterium avium complex (MAC)</taxon>
    </lineage>
</organism>
<dbReference type="KEGG" id="mav:MAV_5011"/>
<feature type="compositionally biased region" description="Basic and acidic residues" evidence="1">
    <location>
        <begin position="508"/>
        <end position="530"/>
    </location>
</feature>
<reference evidence="4 5" key="1">
    <citation type="submission" date="2006-10" db="EMBL/GenBank/DDBJ databases">
        <authorList>
            <person name="Fleischmann R.D."/>
            <person name="Dodson R.J."/>
            <person name="Haft D.H."/>
            <person name="Merkel J.S."/>
            <person name="Nelson W.C."/>
            <person name="Fraser C.M."/>
        </authorList>
    </citation>
    <scope>NUCLEOTIDE SEQUENCE [LARGE SCALE GENOMIC DNA]</scope>
    <source>
        <strain evidence="4 5">104</strain>
    </source>
</reference>